<dbReference type="OrthoDB" id="1055148at2759"/>
<evidence type="ECO:0000256" key="1">
    <source>
        <dbReference type="ARBA" id="ARBA00010617"/>
    </source>
</evidence>
<organism evidence="9">
    <name type="scientific">Harpegnathos saltator</name>
    <name type="common">Jerdon's jumping ant</name>
    <dbReference type="NCBI Taxonomy" id="610380"/>
    <lineage>
        <taxon>Eukaryota</taxon>
        <taxon>Metazoa</taxon>
        <taxon>Ecdysozoa</taxon>
        <taxon>Arthropoda</taxon>
        <taxon>Hexapoda</taxon>
        <taxon>Insecta</taxon>
        <taxon>Pterygota</taxon>
        <taxon>Neoptera</taxon>
        <taxon>Endopterygota</taxon>
        <taxon>Hymenoptera</taxon>
        <taxon>Apocrita</taxon>
        <taxon>Aculeata</taxon>
        <taxon>Formicoidea</taxon>
        <taxon>Formicidae</taxon>
        <taxon>Ponerinae</taxon>
        <taxon>Ponerini</taxon>
        <taxon>Harpegnathos</taxon>
    </lineage>
</organism>
<evidence type="ECO:0000256" key="3">
    <source>
        <dbReference type="ARBA" id="ARBA00023004"/>
    </source>
</evidence>
<keyword evidence="7" id="KW-0812">Transmembrane</keyword>
<dbReference type="AlphaFoldDB" id="E2B7S1"/>
<dbReference type="InterPro" id="IPR017972">
    <property type="entry name" value="Cyt_P450_CS"/>
</dbReference>
<dbReference type="PRINTS" id="PR00385">
    <property type="entry name" value="P450"/>
</dbReference>
<keyword evidence="9" id="KW-1185">Reference proteome</keyword>
<dbReference type="FunFam" id="1.10.630.10:FF:000070">
    <property type="entry name" value="cytochrome P450 18a1"/>
    <property type="match status" value="1"/>
</dbReference>
<dbReference type="PRINTS" id="PR00463">
    <property type="entry name" value="EP450I"/>
</dbReference>
<dbReference type="GO" id="GO:0006805">
    <property type="term" value="P:xenobiotic metabolic process"/>
    <property type="evidence" value="ECO:0007669"/>
    <property type="project" value="TreeGrafter"/>
</dbReference>
<dbReference type="GO" id="GO:0016712">
    <property type="term" value="F:oxidoreductase activity, acting on paired donors, with incorporation or reduction of molecular oxygen, reduced flavin or flavoprotein as one donor, and incorporation of one atom of oxygen"/>
    <property type="evidence" value="ECO:0007669"/>
    <property type="project" value="TreeGrafter"/>
</dbReference>
<keyword evidence="3 5" id="KW-0408">Iron</keyword>
<keyword evidence="7" id="KW-1133">Transmembrane helix</keyword>
<comment type="similarity">
    <text evidence="1 6">Belongs to the cytochrome P450 family.</text>
</comment>
<dbReference type="GO" id="GO:0020037">
    <property type="term" value="F:heme binding"/>
    <property type="evidence" value="ECO:0007669"/>
    <property type="project" value="InterPro"/>
</dbReference>
<comment type="cofactor">
    <cofactor evidence="5">
        <name>heme</name>
        <dbReference type="ChEBI" id="CHEBI:30413"/>
    </cofactor>
</comment>
<keyword evidence="7" id="KW-0472">Membrane</keyword>
<protein>
    <submittedName>
        <fullName evidence="8">Cytochrome P450 18a1</fullName>
    </submittedName>
</protein>
<dbReference type="STRING" id="610380.E2B7S1"/>
<keyword evidence="5 6" id="KW-0349">Heme</keyword>
<dbReference type="InterPro" id="IPR001128">
    <property type="entry name" value="Cyt_P450"/>
</dbReference>
<feature type="binding site" description="axial binding residue" evidence="5">
    <location>
        <position position="453"/>
    </location>
    <ligand>
        <name>heme</name>
        <dbReference type="ChEBI" id="CHEBI:30413"/>
    </ligand>
    <ligandPart>
        <name>Fe</name>
        <dbReference type="ChEBI" id="CHEBI:18248"/>
    </ligandPart>
</feature>
<dbReference type="GO" id="GO:0005506">
    <property type="term" value="F:iron ion binding"/>
    <property type="evidence" value="ECO:0007669"/>
    <property type="project" value="InterPro"/>
</dbReference>
<keyword evidence="2 5" id="KW-0479">Metal-binding</keyword>
<evidence type="ECO:0000256" key="7">
    <source>
        <dbReference type="SAM" id="Phobius"/>
    </source>
</evidence>
<dbReference type="Gene3D" id="1.10.630.10">
    <property type="entry name" value="Cytochrome P450"/>
    <property type="match status" value="1"/>
</dbReference>
<evidence type="ECO:0000256" key="6">
    <source>
        <dbReference type="RuleBase" id="RU000461"/>
    </source>
</evidence>
<gene>
    <name evidence="8" type="ORF">EAI_10568</name>
</gene>
<feature type="transmembrane region" description="Helical" evidence="7">
    <location>
        <begin position="16"/>
        <end position="36"/>
    </location>
</feature>
<dbReference type="FunCoup" id="E2B7S1">
    <property type="interactions" value="149"/>
</dbReference>
<evidence type="ECO:0000256" key="4">
    <source>
        <dbReference type="ARBA" id="ARBA00023033"/>
    </source>
</evidence>
<proteinExistence type="inferred from homology"/>
<dbReference type="KEGG" id="hst:105192013"/>
<evidence type="ECO:0000256" key="2">
    <source>
        <dbReference type="ARBA" id="ARBA00022723"/>
    </source>
</evidence>
<dbReference type="InterPro" id="IPR050182">
    <property type="entry name" value="Cytochrome_P450_fam2"/>
</dbReference>
<dbReference type="PROSITE" id="PS00086">
    <property type="entry name" value="CYTOCHROME_P450"/>
    <property type="match status" value="1"/>
</dbReference>
<dbReference type="PANTHER" id="PTHR24300">
    <property type="entry name" value="CYTOCHROME P450 508A4-RELATED"/>
    <property type="match status" value="1"/>
</dbReference>
<dbReference type="GO" id="GO:0006082">
    <property type="term" value="P:organic acid metabolic process"/>
    <property type="evidence" value="ECO:0007669"/>
    <property type="project" value="TreeGrafter"/>
</dbReference>
<dbReference type="InterPro" id="IPR002401">
    <property type="entry name" value="Cyt_P450_E_grp-I"/>
</dbReference>
<sequence length="531" mass="61093">MVVERAIQRIMDDTEAYSLLVFIVVVLLAVISFRWIQENYSLPPGPYGLPIFGYYLFMKNEIHRQYYEMMKKYGRIFSINLGSQRVVVISDPRLIREAFRREEFTGRPHSEFNSILSGYGIINSEGSLWKDQRRFLHDKLRNFGMSHMGGAKKLMEIRIQHEIEGFIRGLELRQGAPTDFSAALSMTVSNVICTVIMGMRFHHGDPQFKRFMDLIEEGFKLFGKLSAVNYIPVMRYMPFVQGVRNKIAQNRKEMADFFQRIIEEHKVTFNKDNIRDLVDSYLLEIVRAKKEERELFQGKDYDRQIQQILGDLFSAGMETIKTTVEWAVILMLHNPRAAKAVQEELDQVVGRTKMPSLDDQPYLPITEATIYEIMRRSSIVPLGTTHATLRDVTLGGYHIPAGSQVVPLLYAVHMNPELWDEPEAFRPERFLTAEGKVHKPECFMPFGVGRRMCLGDVLARMEIFLFFSSLMHSFDMRLPEGASLPNLRGNVGVTITPDPFKVCMIKRNFDIPECDANDIAVSGPLRNIGSH</sequence>
<reference evidence="8 9" key="1">
    <citation type="journal article" date="2010" name="Science">
        <title>Genomic comparison of the ants Camponotus floridanus and Harpegnathos saltator.</title>
        <authorList>
            <person name="Bonasio R."/>
            <person name="Zhang G."/>
            <person name="Ye C."/>
            <person name="Mutti N.S."/>
            <person name="Fang X."/>
            <person name="Qin N."/>
            <person name="Donahue G."/>
            <person name="Yang P."/>
            <person name="Li Q."/>
            <person name="Li C."/>
            <person name="Zhang P."/>
            <person name="Huang Z."/>
            <person name="Berger S.L."/>
            <person name="Reinberg D."/>
            <person name="Wang J."/>
            <person name="Liebig J."/>
        </authorList>
    </citation>
    <scope>NUCLEOTIDE SEQUENCE [LARGE SCALE GENOMIC DNA]</scope>
    <source>
        <strain evidence="8 9">R22 G/1</strain>
    </source>
</reference>
<dbReference type="InParanoid" id="E2B7S1"/>
<keyword evidence="6" id="KW-0560">Oxidoreductase</keyword>
<name>E2B7S1_HARSA</name>
<dbReference type="EMBL" id="GL446201">
    <property type="protein sequence ID" value="EFN88284.1"/>
    <property type="molecule type" value="Genomic_DNA"/>
</dbReference>
<dbReference type="PANTHER" id="PTHR24300:SF413">
    <property type="entry name" value="CYTOCHROME P450 18A1"/>
    <property type="match status" value="1"/>
</dbReference>
<dbReference type="SUPFAM" id="SSF48264">
    <property type="entry name" value="Cytochrome P450"/>
    <property type="match status" value="1"/>
</dbReference>
<dbReference type="GO" id="GO:0008395">
    <property type="term" value="F:steroid hydroxylase activity"/>
    <property type="evidence" value="ECO:0007669"/>
    <property type="project" value="TreeGrafter"/>
</dbReference>
<dbReference type="Pfam" id="PF00067">
    <property type="entry name" value="p450"/>
    <property type="match status" value="1"/>
</dbReference>
<dbReference type="PhylomeDB" id="E2B7S1"/>
<keyword evidence="4 6" id="KW-0503">Monooxygenase</keyword>
<dbReference type="Proteomes" id="UP000008237">
    <property type="component" value="Unassembled WGS sequence"/>
</dbReference>
<dbReference type="GO" id="GO:0005737">
    <property type="term" value="C:cytoplasm"/>
    <property type="evidence" value="ECO:0007669"/>
    <property type="project" value="TreeGrafter"/>
</dbReference>
<dbReference type="OMA" id="ICGITMS"/>
<evidence type="ECO:0000256" key="5">
    <source>
        <dbReference type="PIRSR" id="PIRSR602401-1"/>
    </source>
</evidence>
<accession>E2B7S1</accession>
<evidence type="ECO:0000313" key="8">
    <source>
        <dbReference type="EMBL" id="EFN88284.1"/>
    </source>
</evidence>
<dbReference type="InterPro" id="IPR036396">
    <property type="entry name" value="Cyt_P450_sf"/>
</dbReference>
<evidence type="ECO:0000313" key="9">
    <source>
        <dbReference type="Proteomes" id="UP000008237"/>
    </source>
</evidence>